<dbReference type="EMBL" id="CAJNOB010000010">
    <property type="protein sequence ID" value="CAF0694937.1"/>
    <property type="molecule type" value="Genomic_DNA"/>
</dbReference>
<comment type="caution">
    <text evidence="1">The sequence shown here is derived from an EMBL/GenBank/DDBJ whole genome shotgun (WGS) entry which is preliminary data.</text>
</comment>
<proteinExistence type="predicted"/>
<name>A0A8J2FNS8_9BACT</name>
<gene>
    <name evidence="1" type="ORF">MPNT_180002</name>
</gene>
<accession>A0A8J2FNS8</accession>
<sequence length="106" mass="11671">MVGAGRHENRPEAFLYLQGKEGRGFLRGESWVGTGARVSLGSKGLAREFSFVTPFPHEEIGGLILPAGYRPSRAAQAQYPSGDVAICRWAQKGKERCLFSLSYLLR</sequence>
<evidence type="ECO:0000313" key="1">
    <source>
        <dbReference type="EMBL" id="CAF0694937.1"/>
    </source>
</evidence>
<protein>
    <submittedName>
        <fullName evidence="1">Uncharacterized protein</fullName>
    </submittedName>
</protein>
<dbReference type="AlphaFoldDB" id="A0A8J2FNS8"/>
<organism evidence="1 2">
    <name type="scientific">Candidatus Methylacidithermus pantelleriae</name>
    <dbReference type="NCBI Taxonomy" id="2744239"/>
    <lineage>
        <taxon>Bacteria</taxon>
        <taxon>Pseudomonadati</taxon>
        <taxon>Verrucomicrobiota</taxon>
        <taxon>Methylacidiphilae</taxon>
        <taxon>Methylacidiphilales</taxon>
        <taxon>Methylacidiphilaceae</taxon>
        <taxon>Candidatus Methylacidithermus</taxon>
    </lineage>
</organism>
<reference evidence="1" key="1">
    <citation type="submission" date="2021-02" db="EMBL/GenBank/DDBJ databases">
        <authorList>
            <person name="Cremers G."/>
            <person name="Picone N."/>
        </authorList>
    </citation>
    <scope>NUCLEOTIDE SEQUENCE</scope>
    <source>
        <strain evidence="1">PQ17</strain>
    </source>
</reference>
<dbReference type="Proteomes" id="UP000663859">
    <property type="component" value="Unassembled WGS sequence"/>
</dbReference>
<keyword evidence="2" id="KW-1185">Reference proteome</keyword>
<evidence type="ECO:0000313" key="2">
    <source>
        <dbReference type="Proteomes" id="UP000663859"/>
    </source>
</evidence>